<reference evidence="3" key="1">
    <citation type="submission" date="2023-07" db="EMBL/GenBank/DDBJ databases">
        <title>Whole genome shotgun sequence of Streptomyces spororaveus NBRC 15456.</title>
        <authorList>
            <person name="Komaki H."/>
            <person name="Tamura T."/>
        </authorList>
    </citation>
    <scope>NUCLEOTIDE SEQUENCE [LARGE SCALE GENOMIC DNA]</scope>
    <source>
        <strain evidence="3">NBRC 15456</strain>
    </source>
</reference>
<comment type="caution">
    <text evidence="2">The sequence shown here is derived from an EMBL/GenBank/DDBJ whole genome shotgun (WGS) entry which is preliminary data.</text>
</comment>
<evidence type="ECO:0000313" key="2">
    <source>
        <dbReference type="EMBL" id="GHI81684.1"/>
    </source>
</evidence>
<dbReference type="Proteomes" id="UP000608522">
    <property type="component" value="Unassembled WGS sequence"/>
</dbReference>
<proteinExistence type="predicted"/>
<evidence type="ECO:0000313" key="3">
    <source>
        <dbReference type="Proteomes" id="UP000608522"/>
    </source>
</evidence>
<evidence type="ECO:0000256" key="1">
    <source>
        <dbReference type="SAM" id="MobiDB-lite"/>
    </source>
</evidence>
<keyword evidence="3" id="KW-1185">Reference proteome</keyword>
<dbReference type="EMBL" id="BNED01000005">
    <property type="protein sequence ID" value="GHI81684.1"/>
    <property type="molecule type" value="Genomic_DNA"/>
</dbReference>
<feature type="region of interest" description="Disordered" evidence="1">
    <location>
        <begin position="70"/>
        <end position="143"/>
    </location>
</feature>
<feature type="compositionally biased region" description="Pro residues" evidence="1">
    <location>
        <begin position="124"/>
        <end position="137"/>
    </location>
</feature>
<sequence>MIPRPATPLTQRVYRAVELVPHPQREDRNEVPHPRFILVPALHEELEVLVPEDRGDRGNPDRPMLSAVEHAKAHRAVPRRNLAQLAETARRTPLRGPLRGLSASYNRSHPGDQPLGPADRSRCPPSPSPLPTLPYPPRRVGAG</sequence>
<organism evidence="2 3">
    <name type="scientific">Streptomyces spororaveus</name>
    <dbReference type="NCBI Taxonomy" id="284039"/>
    <lineage>
        <taxon>Bacteria</taxon>
        <taxon>Bacillati</taxon>
        <taxon>Actinomycetota</taxon>
        <taxon>Actinomycetes</taxon>
        <taxon>Kitasatosporales</taxon>
        <taxon>Streptomycetaceae</taxon>
        <taxon>Streptomyces</taxon>
    </lineage>
</organism>
<name>A0ABQ3TMN0_9ACTN</name>
<accession>A0ABQ3TMN0</accession>
<protein>
    <submittedName>
        <fullName evidence="2">Uncharacterized protein</fullName>
    </submittedName>
</protein>
<gene>
    <name evidence="2" type="ORF">Sspor_72450</name>
</gene>